<comment type="caution">
    <text evidence="3">The sequence shown here is derived from an EMBL/GenBank/DDBJ whole genome shotgun (WGS) entry which is preliminary data.</text>
</comment>
<feature type="chain" id="PRO_5046464253" evidence="2">
    <location>
        <begin position="22"/>
        <end position="166"/>
    </location>
</feature>
<keyword evidence="4" id="KW-1185">Reference proteome</keyword>
<protein>
    <submittedName>
        <fullName evidence="3">Uncharacterized protein</fullName>
    </submittedName>
</protein>
<evidence type="ECO:0000256" key="1">
    <source>
        <dbReference type="SAM" id="MobiDB-lite"/>
    </source>
</evidence>
<evidence type="ECO:0000256" key="2">
    <source>
        <dbReference type="SAM" id="SignalP"/>
    </source>
</evidence>
<accession>A0ABS3Q216</accession>
<sequence length="166" mass="17006">MRKTILALAASLGLVSVNAFADTKALTSVQNGIAGLSEEQQLQLSDEQYNMILNATDEELPAVVAEIIASISKSTLDVAKKEELVSSILIALMQAKPELSDLISQAVIAAAPEMETVVLTASLEATPTAAGPDGAENQTQQTSPDNNVVATVTPPPAGGGPAVSPN</sequence>
<name>A0ABS3Q216_9GAMM</name>
<organism evidence="3 4">
    <name type="scientific">Thiomicrorhabdus marina</name>
    <dbReference type="NCBI Taxonomy" id="2818442"/>
    <lineage>
        <taxon>Bacteria</taxon>
        <taxon>Pseudomonadati</taxon>
        <taxon>Pseudomonadota</taxon>
        <taxon>Gammaproteobacteria</taxon>
        <taxon>Thiotrichales</taxon>
        <taxon>Piscirickettsiaceae</taxon>
        <taxon>Thiomicrorhabdus</taxon>
    </lineage>
</organism>
<feature type="signal peptide" evidence="2">
    <location>
        <begin position="1"/>
        <end position="21"/>
    </location>
</feature>
<feature type="compositionally biased region" description="Polar residues" evidence="1">
    <location>
        <begin position="136"/>
        <end position="146"/>
    </location>
</feature>
<dbReference type="EMBL" id="JAGETV010000002">
    <property type="protein sequence ID" value="MBO1926359.1"/>
    <property type="molecule type" value="Genomic_DNA"/>
</dbReference>
<feature type="region of interest" description="Disordered" evidence="1">
    <location>
        <begin position="127"/>
        <end position="166"/>
    </location>
</feature>
<keyword evidence="2" id="KW-0732">Signal</keyword>
<reference evidence="3 4" key="1">
    <citation type="submission" date="2021-03" db="EMBL/GenBank/DDBJ databases">
        <title>Thiomicrorhabdus sp.nov.,novel sulfur-oxidizing bacteria isolated from coastal sediment.</title>
        <authorList>
            <person name="Liu X."/>
        </authorList>
    </citation>
    <scope>NUCLEOTIDE SEQUENCE [LARGE SCALE GENOMIC DNA]</scope>
    <source>
        <strain evidence="3 4">6S2-11</strain>
    </source>
</reference>
<gene>
    <name evidence="3" type="ORF">J3998_02115</name>
</gene>
<evidence type="ECO:0000313" key="3">
    <source>
        <dbReference type="EMBL" id="MBO1926359.1"/>
    </source>
</evidence>
<dbReference type="Proteomes" id="UP000664835">
    <property type="component" value="Unassembled WGS sequence"/>
</dbReference>
<evidence type="ECO:0000313" key="4">
    <source>
        <dbReference type="Proteomes" id="UP000664835"/>
    </source>
</evidence>
<dbReference type="RefSeq" id="WP_208147189.1">
    <property type="nucleotide sequence ID" value="NZ_JAGETV010000002.1"/>
</dbReference>
<proteinExistence type="predicted"/>